<dbReference type="Gene3D" id="3.40.630.30">
    <property type="match status" value="1"/>
</dbReference>
<dbReference type="AlphaFoldDB" id="A0A8K0T0C3"/>
<feature type="domain" description="N-acetyltransferase" evidence="3">
    <location>
        <begin position="359"/>
        <end position="435"/>
    </location>
</feature>
<proteinExistence type="predicted"/>
<name>A0A8K0T0C3_9HYPO</name>
<feature type="compositionally biased region" description="Low complexity" evidence="2">
    <location>
        <begin position="40"/>
        <end position="70"/>
    </location>
</feature>
<reference evidence="4" key="1">
    <citation type="journal article" date="2021" name="Nat. Commun.">
        <title>Genetic determinants of endophytism in the Arabidopsis root mycobiome.</title>
        <authorList>
            <person name="Mesny F."/>
            <person name="Miyauchi S."/>
            <person name="Thiergart T."/>
            <person name="Pickel B."/>
            <person name="Atanasova L."/>
            <person name="Karlsson M."/>
            <person name="Huettel B."/>
            <person name="Barry K.W."/>
            <person name="Haridas S."/>
            <person name="Chen C."/>
            <person name="Bauer D."/>
            <person name="Andreopoulos W."/>
            <person name="Pangilinan J."/>
            <person name="LaButti K."/>
            <person name="Riley R."/>
            <person name="Lipzen A."/>
            <person name="Clum A."/>
            <person name="Drula E."/>
            <person name="Henrissat B."/>
            <person name="Kohler A."/>
            <person name="Grigoriev I.V."/>
            <person name="Martin F.M."/>
            <person name="Hacquard S."/>
        </authorList>
    </citation>
    <scope>NUCLEOTIDE SEQUENCE</scope>
    <source>
        <strain evidence="4">MPI-CAGE-CH-0235</strain>
    </source>
</reference>
<dbReference type="EMBL" id="JAGPNK010000001">
    <property type="protein sequence ID" value="KAH7329390.1"/>
    <property type="molecule type" value="Genomic_DNA"/>
</dbReference>
<keyword evidence="5" id="KW-1185">Reference proteome</keyword>
<organism evidence="4 5">
    <name type="scientific">Stachybotrys elegans</name>
    <dbReference type="NCBI Taxonomy" id="80388"/>
    <lineage>
        <taxon>Eukaryota</taxon>
        <taxon>Fungi</taxon>
        <taxon>Dikarya</taxon>
        <taxon>Ascomycota</taxon>
        <taxon>Pezizomycotina</taxon>
        <taxon>Sordariomycetes</taxon>
        <taxon>Hypocreomycetidae</taxon>
        <taxon>Hypocreales</taxon>
        <taxon>Stachybotryaceae</taxon>
        <taxon>Stachybotrys</taxon>
    </lineage>
</organism>
<keyword evidence="1" id="KW-0175">Coiled coil</keyword>
<evidence type="ECO:0000313" key="5">
    <source>
        <dbReference type="Proteomes" id="UP000813444"/>
    </source>
</evidence>
<feature type="region of interest" description="Disordered" evidence="2">
    <location>
        <begin position="26"/>
        <end position="84"/>
    </location>
</feature>
<evidence type="ECO:0000256" key="1">
    <source>
        <dbReference type="SAM" id="Coils"/>
    </source>
</evidence>
<evidence type="ECO:0000313" key="4">
    <source>
        <dbReference type="EMBL" id="KAH7329390.1"/>
    </source>
</evidence>
<dbReference type="OrthoDB" id="2129362at2759"/>
<dbReference type="Proteomes" id="UP000813444">
    <property type="component" value="Unassembled WGS sequence"/>
</dbReference>
<dbReference type="GO" id="GO:0016747">
    <property type="term" value="F:acyltransferase activity, transferring groups other than amino-acyl groups"/>
    <property type="evidence" value="ECO:0007669"/>
    <property type="project" value="InterPro"/>
</dbReference>
<dbReference type="Pfam" id="PF00583">
    <property type="entry name" value="Acetyltransf_1"/>
    <property type="match status" value="1"/>
</dbReference>
<comment type="caution">
    <text evidence="4">The sequence shown here is derived from an EMBL/GenBank/DDBJ whole genome shotgun (WGS) entry which is preliminary data.</text>
</comment>
<protein>
    <recommendedName>
        <fullName evidence="3">N-acetyltransferase domain-containing protein</fullName>
    </recommendedName>
</protein>
<dbReference type="InterPro" id="IPR016181">
    <property type="entry name" value="Acyl_CoA_acyltransferase"/>
</dbReference>
<evidence type="ECO:0000259" key="3">
    <source>
        <dbReference type="Pfam" id="PF00583"/>
    </source>
</evidence>
<feature type="compositionally biased region" description="Polar residues" evidence="2">
    <location>
        <begin position="71"/>
        <end position="82"/>
    </location>
</feature>
<gene>
    <name evidence="4" type="ORF">B0I35DRAFT_420109</name>
</gene>
<evidence type="ECO:0000256" key="2">
    <source>
        <dbReference type="SAM" id="MobiDB-lite"/>
    </source>
</evidence>
<accession>A0A8K0T0C3</accession>
<dbReference type="InterPro" id="IPR000182">
    <property type="entry name" value="GNAT_dom"/>
</dbReference>
<feature type="coiled-coil region" evidence="1">
    <location>
        <begin position="253"/>
        <end position="280"/>
    </location>
</feature>
<dbReference type="SUPFAM" id="SSF55729">
    <property type="entry name" value="Acyl-CoA N-acyltransferases (Nat)"/>
    <property type="match status" value="1"/>
</dbReference>
<sequence>MEPSIEPTNRNHALDRACASIKDWLESEKSPARQTSWQLSKENVPPSKPKPVSVATTAAQASSPTQLQSPVATDSQGASGQNIPRLGLSLSTNLKVMQAAMKDQDSLPAMSECGHHPWSMSDVTEAPADFADYSVEDLVFSDVASDANNSPTALRERAELWKPRSSDGLTSIVTAWLSTLSKNPVISLVSPESQDYIHELCNCDFDTETGLPIPAVQLPDTMPRPVLGPCRDAGDVAWRAQNMSSTLALNQEIERRQAIADRLRRKIQYQEEEMKAATEVTEIQWPNAKCLIRPATTLDFPRLVEIINLEVQSKPFSQIPAKEPFGLPAIERLYHDCKATLRPFIVAETLGEDFTDRSKWPKDSDDVYAKFVKLHKSTPSEAPVIVGFAFVTDSQIGFLNASSQAFRFSGQVKLIVHPDHRQRSYGTALMDRVLQTVGPYFQSVIDYTWECESPGHIYEFPPTANRRQYTSLRLELFSEEGKGPESTWMNNMLEKFNFEQVATFPRAGRTIQGHPKQWLDLSVWQLRVRPFAEIEEVDY</sequence>